<dbReference type="SFLD" id="SFLDG01123">
    <property type="entry name" value="methyltransferase_(Class_B)"/>
    <property type="match status" value="1"/>
</dbReference>
<dbReference type="PANTHER" id="PTHR43409:SF16">
    <property type="entry name" value="SLR0320 PROTEIN"/>
    <property type="match status" value="1"/>
</dbReference>
<dbReference type="InterPro" id="IPR034466">
    <property type="entry name" value="Methyltransferase_Class_B"/>
</dbReference>
<evidence type="ECO:0000256" key="2">
    <source>
        <dbReference type="ARBA" id="ARBA00022691"/>
    </source>
</evidence>
<evidence type="ECO:0000259" key="7">
    <source>
        <dbReference type="PROSITE" id="PS51918"/>
    </source>
</evidence>
<dbReference type="PANTHER" id="PTHR43409">
    <property type="entry name" value="ANAEROBIC MAGNESIUM-PROTOPORPHYRIN IX MONOMETHYL ESTER CYCLASE-RELATED"/>
    <property type="match status" value="1"/>
</dbReference>
<sequence length="592" mass="70564">MKIVLATLNSKYIHAALAIRYLKSYSKGIADIELMEFTINQNIDYIAGEIYKKNPDIIGFSTYIWNRDETLKICEIIKLVRPETKIILGGPEVSFDGLDLMNNCWYVDFIIYGEGEITFKELLNSIISEREDYSTIEGIIYRKGDSIIENPPRELINNLDIIPSPYKIIRDEFRDKIVYLESSRGCPFNCQFCLSSTIKGVRFFSLDRVKEDLERLIEAEVRQVKFVDRTFNANKEYAMEIMDFIMKKNPHNINFHFEVTAHLLDDDMLKFLKRAKEGLFQFEIGVQSTNERTLNAIGRITNLSRLKKVTKQIKSYKNIHQHLDLIAGLPYEDYDSFKKSFNDVYELKPEKIQLGFLKLLKGSGLRKDRMQYGFKFLDSPPYEVLETNYIKYEEMLKLKGIEDLVEKYYNEKYFEHSIEYIINNYYKSPFDFYEDYLKYWEENGFHKILHSRNRLYEILIQFCRHKKFSDLNIIIEIIKYDYIINNKNFNIPKFFPREEVEVIQKNKHKILKDKNILQEFLPKYINSPTKRIINKIHIEKFRIDIICLINNGYHVTTNIFKNSYILFEYKEGVINRCFSYDISDYIKRSDLK</sequence>
<keyword evidence="2" id="KW-0949">S-adenosyl-L-methionine</keyword>
<evidence type="ECO:0000256" key="1">
    <source>
        <dbReference type="ARBA" id="ARBA00001966"/>
    </source>
</evidence>
<keyword evidence="9" id="KW-1185">Reference proteome</keyword>
<feature type="domain" description="B12-binding" evidence="6">
    <location>
        <begin position="1"/>
        <end position="133"/>
    </location>
</feature>
<dbReference type="Proteomes" id="UP000294567">
    <property type="component" value="Unassembled WGS sequence"/>
</dbReference>
<dbReference type="InterPro" id="IPR023404">
    <property type="entry name" value="rSAM_horseshoe"/>
</dbReference>
<dbReference type="GO" id="GO:0051539">
    <property type="term" value="F:4 iron, 4 sulfur cluster binding"/>
    <property type="evidence" value="ECO:0007669"/>
    <property type="project" value="UniProtKB-KW"/>
</dbReference>
<comment type="cofactor">
    <cofactor evidence="1">
        <name>[4Fe-4S] cluster</name>
        <dbReference type="ChEBI" id="CHEBI:49883"/>
    </cofactor>
</comment>
<dbReference type="RefSeq" id="WP_132029735.1">
    <property type="nucleotide sequence ID" value="NZ_CP068564.1"/>
</dbReference>
<dbReference type="PROSITE" id="PS51332">
    <property type="entry name" value="B12_BINDING"/>
    <property type="match status" value="1"/>
</dbReference>
<dbReference type="CDD" id="cd01335">
    <property type="entry name" value="Radical_SAM"/>
    <property type="match status" value="1"/>
</dbReference>
<evidence type="ECO:0000256" key="5">
    <source>
        <dbReference type="ARBA" id="ARBA00023014"/>
    </source>
</evidence>
<dbReference type="SFLD" id="SFLDG01082">
    <property type="entry name" value="B12-binding_domain_containing"/>
    <property type="match status" value="1"/>
</dbReference>
<name>A0A4R3KMA3_9FIRM</name>
<dbReference type="PROSITE" id="PS51918">
    <property type="entry name" value="RADICAL_SAM"/>
    <property type="match status" value="1"/>
</dbReference>
<dbReference type="GO" id="GO:0031419">
    <property type="term" value="F:cobalamin binding"/>
    <property type="evidence" value="ECO:0007669"/>
    <property type="project" value="InterPro"/>
</dbReference>
<dbReference type="InterPro" id="IPR058240">
    <property type="entry name" value="rSAM_sf"/>
</dbReference>
<dbReference type="InterPro" id="IPR025288">
    <property type="entry name" value="DUF4080"/>
</dbReference>
<dbReference type="GO" id="GO:0046872">
    <property type="term" value="F:metal ion binding"/>
    <property type="evidence" value="ECO:0007669"/>
    <property type="project" value="UniProtKB-KW"/>
</dbReference>
<dbReference type="InterPro" id="IPR006158">
    <property type="entry name" value="Cobalamin-bd"/>
</dbReference>
<dbReference type="CDD" id="cd02068">
    <property type="entry name" value="radical_SAM_B12_BD"/>
    <property type="match status" value="1"/>
</dbReference>
<evidence type="ECO:0000259" key="6">
    <source>
        <dbReference type="PROSITE" id="PS51332"/>
    </source>
</evidence>
<proteinExistence type="predicted"/>
<dbReference type="AlphaFoldDB" id="A0A4R3KMA3"/>
<evidence type="ECO:0000256" key="4">
    <source>
        <dbReference type="ARBA" id="ARBA00023004"/>
    </source>
</evidence>
<dbReference type="Pfam" id="PF04055">
    <property type="entry name" value="Radical_SAM"/>
    <property type="match status" value="1"/>
</dbReference>
<protein>
    <submittedName>
        <fullName evidence="8">Radical SAM superfamily enzyme YgiQ (UPF0313 family)</fullName>
    </submittedName>
</protein>
<keyword evidence="3" id="KW-0479">Metal-binding</keyword>
<dbReference type="GO" id="GO:0005829">
    <property type="term" value="C:cytosol"/>
    <property type="evidence" value="ECO:0007669"/>
    <property type="project" value="TreeGrafter"/>
</dbReference>
<keyword evidence="5" id="KW-0411">Iron-sulfur</keyword>
<dbReference type="SUPFAM" id="SSF52242">
    <property type="entry name" value="Cobalamin (vitamin B12)-binding domain"/>
    <property type="match status" value="1"/>
</dbReference>
<reference evidence="8 9" key="1">
    <citation type="submission" date="2019-03" db="EMBL/GenBank/DDBJ databases">
        <title>Genomic Encyclopedia of Type Strains, Phase IV (KMG-IV): sequencing the most valuable type-strain genomes for metagenomic binning, comparative biology and taxonomic classification.</title>
        <authorList>
            <person name="Goeker M."/>
        </authorList>
    </citation>
    <scope>NUCLEOTIDE SEQUENCE [LARGE SCALE GENOMIC DNA]</scope>
    <source>
        <strain evidence="8 9">DSM 26752</strain>
    </source>
</reference>
<dbReference type="EMBL" id="SMAE01000023">
    <property type="protein sequence ID" value="TCS85384.1"/>
    <property type="molecule type" value="Genomic_DNA"/>
</dbReference>
<dbReference type="SUPFAM" id="SSF102114">
    <property type="entry name" value="Radical SAM enzymes"/>
    <property type="match status" value="1"/>
</dbReference>
<dbReference type="Pfam" id="PF13311">
    <property type="entry name" value="DUF4080"/>
    <property type="match status" value="1"/>
</dbReference>
<dbReference type="InterPro" id="IPR051198">
    <property type="entry name" value="BchE-like"/>
</dbReference>
<dbReference type="Pfam" id="PF02310">
    <property type="entry name" value="B12-binding"/>
    <property type="match status" value="1"/>
</dbReference>
<dbReference type="InterPro" id="IPR036724">
    <property type="entry name" value="Cobalamin-bd_sf"/>
</dbReference>
<organism evidence="8 9">
    <name type="scientific">Keratinibaculum paraultunense</name>
    <dbReference type="NCBI Taxonomy" id="1278232"/>
    <lineage>
        <taxon>Bacteria</taxon>
        <taxon>Bacillati</taxon>
        <taxon>Bacillota</taxon>
        <taxon>Tissierellia</taxon>
        <taxon>Tissierellales</taxon>
        <taxon>Tepidimicrobiaceae</taxon>
        <taxon>Keratinibaculum</taxon>
    </lineage>
</organism>
<dbReference type="Gene3D" id="3.80.30.20">
    <property type="entry name" value="tm_1862 like domain"/>
    <property type="match status" value="1"/>
</dbReference>
<dbReference type="InterPro" id="IPR006638">
    <property type="entry name" value="Elp3/MiaA/NifB-like_rSAM"/>
</dbReference>
<feature type="domain" description="Radical SAM core" evidence="7">
    <location>
        <begin position="172"/>
        <end position="402"/>
    </location>
</feature>
<dbReference type="SFLD" id="SFLDS00029">
    <property type="entry name" value="Radical_SAM"/>
    <property type="match status" value="1"/>
</dbReference>
<dbReference type="GO" id="GO:0003824">
    <property type="term" value="F:catalytic activity"/>
    <property type="evidence" value="ECO:0007669"/>
    <property type="project" value="InterPro"/>
</dbReference>
<dbReference type="Gene3D" id="3.40.50.280">
    <property type="entry name" value="Cobalamin-binding domain"/>
    <property type="match status" value="1"/>
</dbReference>
<dbReference type="SMART" id="SM00729">
    <property type="entry name" value="Elp3"/>
    <property type="match status" value="1"/>
</dbReference>
<keyword evidence="4" id="KW-0408">Iron</keyword>
<evidence type="ECO:0000313" key="8">
    <source>
        <dbReference type="EMBL" id="TCS85384.1"/>
    </source>
</evidence>
<gene>
    <name evidence="8" type="ORF">EDD65_1232</name>
</gene>
<dbReference type="OrthoDB" id="9801424at2"/>
<evidence type="ECO:0000256" key="3">
    <source>
        <dbReference type="ARBA" id="ARBA00022723"/>
    </source>
</evidence>
<dbReference type="InterPro" id="IPR007197">
    <property type="entry name" value="rSAM"/>
</dbReference>
<accession>A0A4R3KMA3</accession>
<comment type="caution">
    <text evidence="8">The sequence shown here is derived from an EMBL/GenBank/DDBJ whole genome shotgun (WGS) entry which is preliminary data.</text>
</comment>
<evidence type="ECO:0000313" key="9">
    <source>
        <dbReference type="Proteomes" id="UP000294567"/>
    </source>
</evidence>